<proteinExistence type="predicted"/>
<accession>A0ACC2Q5P8</accession>
<evidence type="ECO:0000313" key="2">
    <source>
        <dbReference type="Proteomes" id="UP001231649"/>
    </source>
</evidence>
<reference evidence="1" key="1">
    <citation type="submission" date="2023-03" db="EMBL/GenBank/DDBJ databases">
        <title>Chromosome-level genomes of two armyworms, Mythimna separata and Mythimna loreyi, provide insights into the biosynthesis and reception of sex pheromones.</title>
        <authorList>
            <person name="Zhao H."/>
        </authorList>
    </citation>
    <scope>NUCLEOTIDE SEQUENCE</scope>
    <source>
        <strain evidence="1">BeijingLab</strain>
    </source>
</reference>
<dbReference type="Proteomes" id="UP001231649">
    <property type="component" value="Chromosome 29"/>
</dbReference>
<evidence type="ECO:0000313" key="1">
    <source>
        <dbReference type="EMBL" id="KAJ8707289.1"/>
    </source>
</evidence>
<gene>
    <name evidence="1" type="ORF">PYW08_011423</name>
</gene>
<protein>
    <submittedName>
        <fullName evidence="1">Uncharacterized protein</fullName>
    </submittedName>
</protein>
<keyword evidence="2" id="KW-1185">Reference proteome</keyword>
<dbReference type="EMBL" id="CM056805">
    <property type="protein sequence ID" value="KAJ8707289.1"/>
    <property type="molecule type" value="Genomic_DNA"/>
</dbReference>
<organism evidence="1 2">
    <name type="scientific">Mythimna loreyi</name>
    <dbReference type="NCBI Taxonomy" id="667449"/>
    <lineage>
        <taxon>Eukaryota</taxon>
        <taxon>Metazoa</taxon>
        <taxon>Ecdysozoa</taxon>
        <taxon>Arthropoda</taxon>
        <taxon>Hexapoda</taxon>
        <taxon>Insecta</taxon>
        <taxon>Pterygota</taxon>
        <taxon>Neoptera</taxon>
        <taxon>Endopterygota</taxon>
        <taxon>Lepidoptera</taxon>
        <taxon>Glossata</taxon>
        <taxon>Ditrysia</taxon>
        <taxon>Noctuoidea</taxon>
        <taxon>Noctuidae</taxon>
        <taxon>Noctuinae</taxon>
        <taxon>Hadenini</taxon>
        <taxon>Mythimna</taxon>
    </lineage>
</organism>
<name>A0ACC2Q5P8_9NEOP</name>
<sequence length="544" mass="63998">MKTILSDLYCRLCGDLKPVSVLTNMLINTEKCQEVSSKLTRLDLYVNFNTKLPKTVCSECINSLERAYDFVKSVELAQEAFEDYDSTVFDDKVNEDSTNDSRDKSTNNNFCIDTENSIFDDSEVNNDLLVEYIPKNKAEEDNLKSKSEKPKSRRKPPVNRSRVKPKISANVDLDTWQDYNWLCAICDKFFLSPCELRMHSIQHHYTCNAYRCFDCKERGYHMDNFITHISNHRPVLKLMCYKCPEKFKTIQELKAHKATHFHNKHICHGCNLTFPNKDELDDHKRRFYKNAESKELVVTENNSLTCVICGKTSKSKLTLIQHLLLHTDRKRTHACDTCGKSFYNKKELLQHQVVHVDERPYKCEICHFSFKVRRELKKHAINIHFGTKQFACEECGKCFRHHHALSIHKVVHTDLRPHKCNLCDKSYRFAQQLRNHIRIHTGVKPYSCPYCPQKFRVWAYFNKHSKDVHGVDNVKRKRTFDGFLLYALDPETKEVIYPDEEKINEWKKEIFSNKRVRRRKTDVESSNIIKSVKTQDSEQSDSKI</sequence>
<comment type="caution">
    <text evidence="1">The sequence shown here is derived from an EMBL/GenBank/DDBJ whole genome shotgun (WGS) entry which is preliminary data.</text>
</comment>